<dbReference type="InterPro" id="IPR000873">
    <property type="entry name" value="AMP-dep_synth/lig_dom"/>
</dbReference>
<evidence type="ECO:0000256" key="8">
    <source>
        <dbReference type="ARBA" id="ARBA00022840"/>
    </source>
</evidence>
<comment type="subcellular location">
    <subcellularLocation>
        <location evidence="2">Membrane</location>
        <topology evidence="2">Peripheral membrane protein</topology>
    </subcellularLocation>
</comment>
<dbReference type="Pfam" id="PF00501">
    <property type="entry name" value="AMP-binding"/>
    <property type="match status" value="1"/>
</dbReference>
<proteinExistence type="inferred from homology"/>
<dbReference type="AlphaFoldDB" id="A0A3P1BT66"/>
<dbReference type="Proteomes" id="UP000271925">
    <property type="component" value="Unassembled WGS sequence"/>
</dbReference>
<evidence type="ECO:0000313" key="18">
    <source>
        <dbReference type="Proteomes" id="UP000271925"/>
    </source>
</evidence>
<dbReference type="FunFam" id="3.30.300.30:FF:000006">
    <property type="entry name" value="Long-chain-fatty-acid--CoA ligase FadD"/>
    <property type="match status" value="1"/>
</dbReference>
<keyword evidence="9" id="KW-0460">Magnesium</keyword>
<dbReference type="PANTHER" id="PTHR43767">
    <property type="entry name" value="LONG-CHAIN-FATTY-ACID--COA LIGASE"/>
    <property type="match status" value="1"/>
</dbReference>
<dbReference type="InterPro" id="IPR050237">
    <property type="entry name" value="ATP-dep_AMP-bd_enzyme"/>
</dbReference>
<feature type="domain" description="AMP-dependent synthetase/ligase" evidence="15">
    <location>
        <begin position="38"/>
        <end position="427"/>
    </location>
</feature>
<dbReference type="PROSITE" id="PS00455">
    <property type="entry name" value="AMP_BINDING"/>
    <property type="match status" value="1"/>
</dbReference>
<keyword evidence="8" id="KW-0067">ATP-binding</keyword>
<keyword evidence="18" id="KW-1185">Reference proteome</keyword>
<evidence type="ECO:0000256" key="14">
    <source>
        <dbReference type="ARBA" id="ARBA00042773"/>
    </source>
</evidence>
<accession>A0A3P1BT66</accession>
<evidence type="ECO:0000256" key="3">
    <source>
        <dbReference type="ARBA" id="ARBA00005005"/>
    </source>
</evidence>
<evidence type="ECO:0000256" key="10">
    <source>
        <dbReference type="ARBA" id="ARBA00023098"/>
    </source>
</evidence>
<comment type="caution">
    <text evidence="17">The sequence shown here is derived from an EMBL/GenBank/DDBJ whole genome shotgun (WGS) entry which is preliminary data.</text>
</comment>
<dbReference type="RefSeq" id="WP_124874889.1">
    <property type="nucleotide sequence ID" value="NZ_RQJO01000008.1"/>
</dbReference>
<dbReference type="Gene3D" id="3.40.50.12780">
    <property type="entry name" value="N-terminal domain of ligase-like"/>
    <property type="match status" value="1"/>
</dbReference>
<evidence type="ECO:0000259" key="16">
    <source>
        <dbReference type="Pfam" id="PF13193"/>
    </source>
</evidence>
<evidence type="ECO:0000256" key="2">
    <source>
        <dbReference type="ARBA" id="ARBA00004170"/>
    </source>
</evidence>
<keyword evidence="7" id="KW-0276">Fatty acid metabolism</keyword>
<dbReference type="EC" id="6.2.1.3" evidence="12"/>
<reference evidence="17 18" key="1">
    <citation type="submission" date="2018-11" db="EMBL/GenBank/DDBJ databases">
        <authorList>
            <person name="Zhou Z."/>
            <person name="Wang G."/>
        </authorList>
    </citation>
    <scope>NUCLEOTIDE SEQUENCE [LARGE SCALE GENOMIC DNA]</scope>
    <source>
        <strain evidence="17 18">KCTC52004</strain>
    </source>
</reference>
<evidence type="ECO:0000256" key="12">
    <source>
        <dbReference type="ARBA" id="ARBA00026121"/>
    </source>
</evidence>
<dbReference type="InterPro" id="IPR025110">
    <property type="entry name" value="AMP-bd_C"/>
</dbReference>
<name>A0A3P1BT66_9BACT</name>
<dbReference type="OrthoDB" id="9778383at2"/>
<comment type="cofactor">
    <cofactor evidence="1">
        <name>Mg(2+)</name>
        <dbReference type="ChEBI" id="CHEBI:18420"/>
    </cofactor>
</comment>
<dbReference type="Gene3D" id="3.30.300.30">
    <property type="match status" value="1"/>
</dbReference>
<dbReference type="EMBL" id="RQJO01000008">
    <property type="protein sequence ID" value="RRB04301.1"/>
    <property type="molecule type" value="Genomic_DNA"/>
</dbReference>
<evidence type="ECO:0000256" key="5">
    <source>
        <dbReference type="ARBA" id="ARBA00022598"/>
    </source>
</evidence>
<dbReference type="InterPro" id="IPR045851">
    <property type="entry name" value="AMP-bd_C_sf"/>
</dbReference>
<dbReference type="GO" id="GO:0016020">
    <property type="term" value="C:membrane"/>
    <property type="evidence" value="ECO:0007669"/>
    <property type="project" value="UniProtKB-SubCell"/>
</dbReference>
<comment type="similarity">
    <text evidence="4">Belongs to the ATP-dependent AMP-binding enzyme family.</text>
</comment>
<dbReference type="CDD" id="cd05936">
    <property type="entry name" value="FC-FACS_FadD_like"/>
    <property type="match status" value="1"/>
</dbReference>
<evidence type="ECO:0000256" key="9">
    <source>
        <dbReference type="ARBA" id="ARBA00022842"/>
    </source>
</evidence>
<feature type="domain" description="AMP-binding enzyme C-terminal" evidence="16">
    <location>
        <begin position="477"/>
        <end position="551"/>
    </location>
</feature>
<evidence type="ECO:0000256" key="13">
    <source>
        <dbReference type="ARBA" id="ARBA00039545"/>
    </source>
</evidence>
<keyword evidence="10" id="KW-0443">Lipid metabolism</keyword>
<evidence type="ECO:0000256" key="4">
    <source>
        <dbReference type="ARBA" id="ARBA00006432"/>
    </source>
</evidence>
<gene>
    <name evidence="17" type="ORF">EHT25_12370</name>
</gene>
<evidence type="ECO:0000256" key="11">
    <source>
        <dbReference type="ARBA" id="ARBA00023136"/>
    </source>
</evidence>
<dbReference type="GO" id="GO:0004467">
    <property type="term" value="F:long-chain fatty acid-CoA ligase activity"/>
    <property type="evidence" value="ECO:0007669"/>
    <property type="project" value="UniProtKB-EC"/>
</dbReference>
<evidence type="ECO:0000313" key="17">
    <source>
        <dbReference type="EMBL" id="RRB04301.1"/>
    </source>
</evidence>
<keyword evidence="6" id="KW-0547">Nucleotide-binding</keyword>
<dbReference type="FunFam" id="3.40.50.12780:FF:000003">
    <property type="entry name" value="Long-chain-fatty-acid--CoA ligase FadD"/>
    <property type="match status" value="1"/>
</dbReference>
<dbReference type="InterPro" id="IPR042099">
    <property type="entry name" value="ANL_N_sf"/>
</dbReference>
<dbReference type="SUPFAM" id="SSF56801">
    <property type="entry name" value="Acetyl-CoA synthetase-like"/>
    <property type="match status" value="1"/>
</dbReference>
<evidence type="ECO:0000256" key="7">
    <source>
        <dbReference type="ARBA" id="ARBA00022832"/>
    </source>
</evidence>
<evidence type="ECO:0000259" key="15">
    <source>
        <dbReference type="Pfam" id="PF00501"/>
    </source>
</evidence>
<evidence type="ECO:0000256" key="1">
    <source>
        <dbReference type="ARBA" id="ARBA00001946"/>
    </source>
</evidence>
<dbReference type="GO" id="GO:0005524">
    <property type="term" value="F:ATP binding"/>
    <property type="evidence" value="ECO:0007669"/>
    <property type="project" value="UniProtKB-KW"/>
</dbReference>
<sequence length="568" mass="62747">MENTSTAKPYPWLKQYPQGMPAEINPDAYPSLVELIDEGCQRFADKGAYANMDKVLTFGEIDTLSGHFASYLQNVLKLQKGDRVAIQMPNLLQYPVAIFGILRAGLVVVNTNPLYTPREMQHQFKDSGAKAIVILANFASNLEKIIDQTDIKHVILTNVGDLLGFPKKLIVNAVVKYVKKLIPAYHLPQAVSLSDALSKGSRQPLQKVQVAGSDMAFVQYTGGTTGVSKGAVLTHRNIVANTEAGSKWMQIDLMGVEQCVIIAPLPLYHIYALTVNAMLALKSGCLNVLITNPRDMNAFVDELKKYKFNMFVSLNTLYNGLVNNSRITEVDFTNLKIASAGGMALQSSVAERWKKLTGITISEGYGLSETSPILTSNPCDGTARLGTIGLPLPSTELKIMQEDGTEAPMGMPGEIWAKGPQVFPGYYNRPDETAKVMEGEYFKTGDIGVMDEDGFFRIVDRKKDMILVSGFNVYPNEIEDVIARCPGVLEVACIGVPDDKSSEAVKIFVVKKDPNLTADDILNYSKEQLTNYKRPRHIEFRTELPKSNVGKILRRPLRDEELAKLNKK</sequence>
<dbReference type="PANTHER" id="PTHR43767:SF8">
    <property type="entry name" value="LONG-CHAIN-FATTY-ACID--COA LIGASE"/>
    <property type="match status" value="1"/>
</dbReference>
<organism evidence="17 18">
    <name type="scientific">Larkinella rosea</name>
    <dbReference type="NCBI Taxonomy" id="2025312"/>
    <lineage>
        <taxon>Bacteria</taxon>
        <taxon>Pseudomonadati</taxon>
        <taxon>Bacteroidota</taxon>
        <taxon>Cytophagia</taxon>
        <taxon>Cytophagales</taxon>
        <taxon>Spirosomataceae</taxon>
        <taxon>Larkinella</taxon>
    </lineage>
</organism>
<dbReference type="InterPro" id="IPR020845">
    <property type="entry name" value="AMP-binding_CS"/>
</dbReference>
<comment type="pathway">
    <text evidence="3">Lipid metabolism; fatty acid beta-oxidation.</text>
</comment>
<keyword evidence="11" id="KW-0472">Membrane</keyword>
<protein>
    <recommendedName>
        <fullName evidence="13">Long-chain-fatty-acid--CoA ligase</fullName>
        <ecNumber evidence="12">6.2.1.3</ecNumber>
    </recommendedName>
    <alternativeName>
        <fullName evidence="14">Long-chain acyl-CoA synthetase</fullName>
    </alternativeName>
</protein>
<evidence type="ECO:0000256" key="6">
    <source>
        <dbReference type="ARBA" id="ARBA00022741"/>
    </source>
</evidence>
<keyword evidence="5 17" id="KW-0436">Ligase</keyword>
<dbReference type="Pfam" id="PF13193">
    <property type="entry name" value="AMP-binding_C"/>
    <property type="match status" value="1"/>
</dbReference>